<evidence type="ECO:0000313" key="3">
    <source>
        <dbReference type="Proteomes" id="UP000605846"/>
    </source>
</evidence>
<dbReference type="GO" id="GO:0004843">
    <property type="term" value="F:cysteine-type deubiquitinase activity"/>
    <property type="evidence" value="ECO:0007669"/>
    <property type="project" value="InterPro"/>
</dbReference>
<dbReference type="AlphaFoldDB" id="A0A8H7BXH2"/>
<dbReference type="SUPFAM" id="SSF54001">
    <property type="entry name" value="Cysteine proteinases"/>
    <property type="match status" value="1"/>
</dbReference>
<dbReference type="OrthoDB" id="289038at2759"/>
<dbReference type="PROSITE" id="PS00973">
    <property type="entry name" value="USP_2"/>
    <property type="match status" value="1"/>
</dbReference>
<dbReference type="InterPro" id="IPR038765">
    <property type="entry name" value="Papain-like_cys_pep_sf"/>
</dbReference>
<dbReference type="EMBL" id="JABAYA010000019">
    <property type="protein sequence ID" value="KAF7730089.1"/>
    <property type="molecule type" value="Genomic_DNA"/>
</dbReference>
<dbReference type="Pfam" id="PF00443">
    <property type="entry name" value="UCH"/>
    <property type="match status" value="1"/>
</dbReference>
<evidence type="ECO:0000313" key="2">
    <source>
        <dbReference type="EMBL" id="KAF7730089.1"/>
    </source>
</evidence>
<dbReference type="InterPro" id="IPR050164">
    <property type="entry name" value="Peptidase_C19"/>
</dbReference>
<organism evidence="2 3">
    <name type="scientific">Apophysomyces ossiformis</name>
    <dbReference type="NCBI Taxonomy" id="679940"/>
    <lineage>
        <taxon>Eukaryota</taxon>
        <taxon>Fungi</taxon>
        <taxon>Fungi incertae sedis</taxon>
        <taxon>Mucoromycota</taxon>
        <taxon>Mucoromycotina</taxon>
        <taxon>Mucoromycetes</taxon>
        <taxon>Mucorales</taxon>
        <taxon>Mucorineae</taxon>
        <taxon>Mucoraceae</taxon>
        <taxon>Apophysomyces</taxon>
    </lineage>
</organism>
<reference evidence="2" key="1">
    <citation type="submission" date="2020-01" db="EMBL/GenBank/DDBJ databases">
        <title>Genome Sequencing of Three Apophysomyces-Like Fungal Strains Confirms a Novel Fungal Genus in the Mucoromycota with divergent Burkholderia-like Endosymbiotic Bacteria.</title>
        <authorList>
            <person name="Stajich J.E."/>
            <person name="Macias A.M."/>
            <person name="Carter-House D."/>
            <person name="Lovett B."/>
            <person name="Kasson L.R."/>
            <person name="Berry K."/>
            <person name="Grigoriev I."/>
            <person name="Chang Y."/>
            <person name="Spatafora J."/>
            <person name="Kasson M.T."/>
        </authorList>
    </citation>
    <scope>NUCLEOTIDE SEQUENCE</scope>
    <source>
        <strain evidence="2">NRRL A-21654</strain>
    </source>
</reference>
<sequence>MSLPSKDHRTKGLPKLGVYDDNFVTRVLSPHHLETLDFQVHHWSITDWDALEKRAHSPAFSAGGFRCFRKAVYQIPTETEDSTKSVALALQRCFYHLQFSEEPVGTTELTKSFGWDTLDAFMQHDIQEFNRILQDNLEMKLKDTPVGGAIKKLFLGKTKSYIRCINVDYESSREEEFYDIQLNVKGSRNVYESFREYVAEETMEGDNKYMAEGHGLQDAKKGVTFKSFPPVLHLQLMRFEYDVRRDVMVKINDYFEYPERLDLDEFCASDGPHNYILHGVLVHSGDLDGGHYFALIKPEKDGRWLRFDDDRVTPVTLREVYEDNFGDEGSDGYLRSMQRFTNAYMLVYFREDMLDEILAPIVDDEIPKHLSMSLVVISS</sequence>
<dbReference type="PANTHER" id="PTHR24006:SF644">
    <property type="entry name" value="UBIQUITIN CARBOXYL-TERMINAL HYDROLASE 7"/>
    <property type="match status" value="1"/>
</dbReference>
<dbReference type="GO" id="GO:0031647">
    <property type="term" value="P:regulation of protein stability"/>
    <property type="evidence" value="ECO:0007669"/>
    <property type="project" value="TreeGrafter"/>
</dbReference>
<dbReference type="InterPro" id="IPR001394">
    <property type="entry name" value="Peptidase_C19_UCH"/>
</dbReference>
<dbReference type="GO" id="GO:0005634">
    <property type="term" value="C:nucleus"/>
    <property type="evidence" value="ECO:0007669"/>
    <property type="project" value="TreeGrafter"/>
</dbReference>
<dbReference type="PROSITE" id="PS50235">
    <property type="entry name" value="USP_3"/>
    <property type="match status" value="1"/>
</dbReference>
<gene>
    <name evidence="2" type="ORF">EC973_003035</name>
</gene>
<dbReference type="CDD" id="cd02659">
    <property type="entry name" value="peptidase_C19C"/>
    <property type="match status" value="1"/>
</dbReference>
<evidence type="ECO:0000259" key="1">
    <source>
        <dbReference type="PROSITE" id="PS50235"/>
    </source>
</evidence>
<comment type="caution">
    <text evidence="2">The sequence shown here is derived from an EMBL/GenBank/DDBJ whole genome shotgun (WGS) entry which is preliminary data.</text>
</comment>
<feature type="domain" description="USP" evidence="1">
    <location>
        <begin position="58"/>
        <end position="351"/>
    </location>
</feature>
<dbReference type="Gene3D" id="3.90.70.10">
    <property type="entry name" value="Cysteine proteinases"/>
    <property type="match status" value="1"/>
</dbReference>
<protein>
    <recommendedName>
        <fullName evidence="1">USP domain-containing protein</fullName>
    </recommendedName>
</protein>
<keyword evidence="3" id="KW-1185">Reference proteome</keyword>
<accession>A0A8H7BXH2</accession>
<dbReference type="InterPro" id="IPR028889">
    <property type="entry name" value="USP"/>
</dbReference>
<dbReference type="Proteomes" id="UP000605846">
    <property type="component" value="Unassembled WGS sequence"/>
</dbReference>
<proteinExistence type="predicted"/>
<dbReference type="GO" id="GO:0016579">
    <property type="term" value="P:protein deubiquitination"/>
    <property type="evidence" value="ECO:0007669"/>
    <property type="project" value="InterPro"/>
</dbReference>
<dbReference type="InterPro" id="IPR018200">
    <property type="entry name" value="USP_CS"/>
</dbReference>
<dbReference type="GO" id="GO:0005829">
    <property type="term" value="C:cytosol"/>
    <property type="evidence" value="ECO:0007669"/>
    <property type="project" value="TreeGrafter"/>
</dbReference>
<name>A0A8H7BXH2_9FUNG</name>
<dbReference type="PANTHER" id="PTHR24006">
    <property type="entry name" value="UBIQUITIN CARBOXYL-TERMINAL HYDROLASE"/>
    <property type="match status" value="1"/>
</dbReference>